<gene>
    <name evidence="2" type="ORF">LCGC14_0197140</name>
</gene>
<keyword evidence="1" id="KW-0472">Membrane</keyword>
<protein>
    <submittedName>
        <fullName evidence="2">Uncharacterized protein</fullName>
    </submittedName>
</protein>
<feature type="transmembrane region" description="Helical" evidence="1">
    <location>
        <begin position="45"/>
        <end position="66"/>
    </location>
</feature>
<evidence type="ECO:0000256" key="1">
    <source>
        <dbReference type="SAM" id="Phobius"/>
    </source>
</evidence>
<organism evidence="2">
    <name type="scientific">marine sediment metagenome</name>
    <dbReference type="NCBI Taxonomy" id="412755"/>
    <lineage>
        <taxon>unclassified sequences</taxon>
        <taxon>metagenomes</taxon>
        <taxon>ecological metagenomes</taxon>
    </lineage>
</organism>
<sequence length="321" mass="35447">MSSSLTNKRFITIGFAASLFLLVVYFSILSAANSFSHAIEQFSQMWYWILPLVAGFGLQVGLYFYIRASFRLRQMANPTAAVTASGGISTGSMVACCLHHLVDVLPLMGLAAAAVFLTQYQAFFLFLGILSNLIGITIMLEIIQKNKLSEGFLRRVLIYNMNQIKKIAIGSSLVLLLAVFFLINDQVKVDVSANISTTETITPKIGSEPKLTEAISLLNKTDNQGEILFKVTPLDFSFNTPVKFEVKIDTHSGSLGFDLTEISILEDDLGNNYQATDWQGSPSGGHHLAGVLVFSKLDIQAKKLKLIIQDSFLRVFEWDLE</sequence>
<dbReference type="EMBL" id="LAZR01000085">
    <property type="protein sequence ID" value="KKN93525.1"/>
    <property type="molecule type" value="Genomic_DNA"/>
</dbReference>
<keyword evidence="1" id="KW-0812">Transmembrane</keyword>
<keyword evidence="1" id="KW-1133">Transmembrane helix</keyword>
<feature type="transmembrane region" description="Helical" evidence="1">
    <location>
        <begin position="12"/>
        <end position="33"/>
    </location>
</feature>
<proteinExistence type="predicted"/>
<feature type="transmembrane region" description="Helical" evidence="1">
    <location>
        <begin position="78"/>
        <end position="102"/>
    </location>
</feature>
<dbReference type="AlphaFoldDB" id="A0A0F9UJU4"/>
<reference evidence="2" key="1">
    <citation type="journal article" date="2015" name="Nature">
        <title>Complex archaea that bridge the gap between prokaryotes and eukaryotes.</title>
        <authorList>
            <person name="Spang A."/>
            <person name="Saw J.H."/>
            <person name="Jorgensen S.L."/>
            <person name="Zaremba-Niedzwiedzka K."/>
            <person name="Martijn J."/>
            <person name="Lind A.E."/>
            <person name="van Eijk R."/>
            <person name="Schleper C."/>
            <person name="Guy L."/>
            <person name="Ettema T.J."/>
        </authorList>
    </citation>
    <scope>NUCLEOTIDE SEQUENCE</scope>
</reference>
<name>A0A0F9UJU4_9ZZZZ</name>
<feature type="transmembrane region" description="Helical" evidence="1">
    <location>
        <begin position="122"/>
        <end position="143"/>
    </location>
</feature>
<comment type="caution">
    <text evidence="2">The sequence shown here is derived from an EMBL/GenBank/DDBJ whole genome shotgun (WGS) entry which is preliminary data.</text>
</comment>
<accession>A0A0F9UJU4</accession>
<evidence type="ECO:0000313" key="2">
    <source>
        <dbReference type="EMBL" id="KKN93525.1"/>
    </source>
</evidence>
<feature type="transmembrane region" description="Helical" evidence="1">
    <location>
        <begin position="164"/>
        <end position="183"/>
    </location>
</feature>